<dbReference type="Proteomes" id="UP000184120">
    <property type="component" value="Unassembled WGS sequence"/>
</dbReference>
<proteinExistence type="predicted"/>
<sequence>MNKKEITKEVNYKGHHKVFTVQIEQLPAFDEKTMDKVKYEETERALFLIAEGKLENQKFEWIFAIEQDL</sequence>
<reference evidence="3" key="2">
    <citation type="submission" date="2016-11" db="EMBL/GenBank/DDBJ databases">
        <authorList>
            <person name="Varghese N."/>
            <person name="Submissions S."/>
        </authorList>
    </citation>
    <scope>NUCLEOTIDE SEQUENCE [LARGE SCALE GENOMIC DNA]</scope>
    <source>
        <strain evidence="3">DSM 27989</strain>
    </source>
</reference>
<protein>
    <recommendedName>
        <fullName evidence="5">Phage protein</fullName>
    </recommendedName>
</protein>
<gene>
    <name evidence="1" type="ORF">GCM10010984_05030</name>
    <name evidence="2" type="ORF">SAMN05443634_10934</name>
</gene>
<reference evidence="2" key="3">
    <citation type="submission" date="2016-11" db="EMBL/GenBank/DDBJ databases">
        <authorList>
            <person name="Jaros S."/>
            <person name="Januszkiewicz K."/>
            <person name="Wedrychowicz H."/>
        </authorList>
    </citation>
    <scope>NUCLEOTIDE SEQUENCE [LARGE SCALE GENOMIC DNA]</scope>
    <source>
        <strain evidence="2">DSM 27989</strain>
    </source>
</reference>
<evidence type="ECO:0000313" key="1">
    <source>
        <dbReference type="EMBL" id="GGE90310.1"/>
    </source>
</evidence>
<dbReference type="OrthoDB" id="1449193at2"/>
<dbReference type="EMBL" id="FRBH01000009">
    <property type="protein sequence ID" value="SHL42194.1"/>
    <property type="molecule type" value="Genomic_DNA"/>
</dbReference>
<reference evidence="1" key="1">
    <citation type="journal article" date="2014" name="Int. J. Syst. Evol. Microbiol.">
        <title>Complete genome of a new Firmicutes species belonging to the dominant human colonic microbiota ('Ruminococcus bicirculans') reveals two chromosomes and a selective capacity to utilize plant glucans.</title>
        <authorList>
            <consortium name="NISC Comparative Sequencing Program"/>
            <person name="Wegmann U."/>
            <person name="Louis P."/>
            <person name="Goesmann A."/>
            <person name="Henrissat B."/>
            <person name="Duncan S.H."/>
            <person name="Flint H.J."/>
        </authorList>
    </citation>
    <scope>NUCLEOTIDE SEQUENCE</scope>
    <source>
        <strain evidence="1">CGMCC 1.12707</strain>
    </source>
</reference>
<accession>A0A1M7AHN7</accession>
<organism evidence="2 3">
    <name type="scientific">Chishuiella changwenlii</name>
    <dbReference type="NCBI Taxonomy" id="1434701"/>
    <lineage>
        <taxon>Bacteria</taxon>
        <taxon>Pseudomonadati</taxon>
        <taxon>Bacteroidota</taxon>
        <taxon>Flavobacteriia</taxon>
        <taxon>Flavobacteriales</taxon>
        <taxon>Weeksellaceae</taxon>
        <taxon>Chishuiella</taxon>
    </lineage>
</organism>
<dbReference type="STRING" id="1434701.SAMN05443634_10934"/>
<name>A0A1M7AHN7_9FLAO</name>
<evidence type="ECO:0000313" key="3">
    <source>
        <dbReference type="Proteomes" id="UP000184120"/>
    </source>
</evidence>
<evidence type="ECO:0000313" key="2">
    <source>
        <dbReference type="EMBL" id="SHL42194.1"/>
    </source>
</evidence>
<reference evidence="4" key="4">
    <citation type="journal article" date="2019" name="Int. J. Syst. Evol. Microbiol.">
        <title>The Global Catalogue of Microorganisms (GCM) 10K type strain sequencing project: providing services to taxonomists for standard genome sequencing and annotation.</title>
        <authorList>
            <consortium name="The Broad Institute Genomics Platform"/>
            <consortium name="The Broad Institute Genome Sequencing Center for Infectious Disease"/>
            <person name="Wu L."/>
            <person name="Ma J."/>
        </authorList>
    </citation>
    <scope>NUCLEOTIDE SEQUENCE [LARGE SCALE GENOMIC DNA]</scope>
    <source>
        <strain evidence="4">CGMCC 1.12707</strain>
    </source>
</reference>
<keyword evidence="4" id="KW-1185">Reference proteome</keyword>
<dbReference type="EMBL" id="BMFL01000003">
    <property type="protein sequence ID" value="GGE90310.1"/>
    <property type="molecule type" value="Genomic_DNA"/>
</dbReference>
<reference evidence="1" key="5">
    <citation type="submission" date="2024-05" db="EMBL/GenBank/DDBJ databases">
        <authorList>
            <person name="Sun Q."/>
            <person name="Zhou Y."/>
        </authorList>
    </citation>
    <scope>NUCLEOTIDE SEQUENCE</scope>
    <source>
        <strain evidence="1">CGMCC 1.12707</strain>
    </source>
</reference>
<evidence type="ECO:0000313" key="4">
    <source>
        <dbReference type="Proteomes" id="UP000650994"/>
    </source>
</evidence>
<dbReference type="AlphaFoldDB" id="A0A1M7AHN7"/>
<dbReference type="RefSeq" id="WP_072932930.1">
    <property type="nucleotide sequence ID" value="NZ_BMFL01000003.1"/>
</dbReference>
<evidence type="ECO:0008006" key="5">
    <source>
        <dbReference type="Google" id="ProtNLM"/>
    </source>
</evidence>
<dbReference type="Proteomes" id="UP000650994">
    <property type="component" value="Unassembled WGS sequence"/>
</dbReference>